<organism evidence="2 3">
    <name type="scientific">Burkholderia cenocepacia</name>
    <dbReference type="NCBI Taxonomy" id="95486"/>
    <lineage>
        <taxon>Bacteria</taxon>
        <taxon>Pseudomonadati</taxon>
        <taxon>Pseudomonadota</taxon>
        <taxon>Betaproteobacteria</taxon>
        <taxon>Burkholderiales</taxon>
        <taxon>Burkholderiaceae</taxon>
        <taxon>Burkholderia</taxon>
        <taxon>Burkholderia cepacia complex</taxon>
    </lineage>
</organism>
<protein>
    <recommendedName>
        <fullName evidence="1">Lnb N-terminal periplasmic domain-containing protein</fullName>
    </recommendedName>
</protein>
<gene>
    <name evidence="2" type="ORF">B9Z07_10615</name>
</gene>
<reference evidence="2 3" key="1">
    <citation type="submission" date="2017-04" db="EMBL/GenBank/DDBJ databases">
        <title>Complete genome sequence of Burkholderia cenocepacia PC184 Midwest clone.</title>
        <authorList>
            <person name="Mulks M.H."/>
            <person name="Cooper V.S."/>
        </authorList>
    </citation>
    <scope>NUCLEOTIDE SEQUENCE [LARGE SCALE GENOMIC DNA]</scope>
    <source>
        <strain evidence="2 3">PC184 Mulks</strain>
    </source>
</reference>
<dbReference type="EMBL" id="CP021067">
    <property type="protein sequence ID" value="AWG29265.1"/>
    <property type="molecule type" value="Genomic_DNA"/>
</dbReference>
<evidence type="ECO:0000259" key="1">
    <source>
        <dbReference type="Pfam" id="PF13387"/>
    </source>
</evidence>
<accession>A0AAD0IYQ6</accession>
<dbReference type="RefSeq" id="WP_012339031.1">
    <property type="nucleotide sequence ID" value="NZ_CADEUB010000030.1"/>
</dbReference>
<dbReference type="Pfam" id="PF13387">
    <property type="entry name" value="Lnb_N"/>
    <property type="match status" value="1"/>
</dbReference>
<dbReference type="Proteomes" id="UP000244809">
    <property type="component" value="Chromosome 1"/>
</dbReference>
<feature type="domain" description="Lnb N-terminal periplasmic" evidence="1">
    <location>
        <begin position="64"/>
        <end position="215"/>
    </location>
</feature>
<evidence type="ECO:0000313" key="3">
    <source>
        <dbReference type="Proteomes" id="UP000244809"/>
    </source>
</evidence>
<dbReference type="InterPro" id="IPR025178">
    <property type="entry name" value="Lnb_N"/>
</dbReference>
<name>A0AAD0IYQ6_9BURK</name>
<evidence type="ECO:0000313" key="2">
    <source>
        <dbReference type="EMBL" id="AWG29265.1"/>
    </source>
</evidence>
<dbReference type="AlphaFoldDB" id="A0AAD0IYQ6"/>
<sequence length="272" mass="31471">MEHRNIVTERRVGWLSSLIRRRRREGPWVPEYARTTRIEQQGTKVTILNVRNFTYRTRDDGTPTYYDATYDIEAVESVDLVVSRWTAESIAHVFLSFGFRDGRYLAISIETRRRQGQRYSPYAGFLPLYDLIYVVADERDLIGVRTDVRRERVHLFRADIEPATAQALFADYLRRVDALDRCPEFYNTLFNNCTTNILHHVRAVAPEIGYSWKVLLSGYADRYSYELGLLGRTLPFEALKAGSLIRRPAGSSVGDLFSKEIRDSLYLAEAVP</sequence>
<proteinExistence type="predicted"/>